<dbReference type="EMBL" id="CAFBOG010000146">
    <property type="protein sequence ID" value="CAB4987751.1"/>
    <property type="molecule type" value="Genomic_DNA"/>
</dbReference>
<name>A0A6J7N336_9ZZZZ</name>
<organism evidence="1">
    <name type="scientific">freshwater metagenome</name>
    <dbReference type="NCBI Taxonomy" id="449393"/>
    <lineage>
        <taxon>unclassified sequences</taxon>
        <taxon>metagenomes</taxon>
        <taxon>ecological metagenomes</taxon>
    </lineage>
</organism>
<evidence type="ECO:0000313" key="1">
    <source>
        <dbReference type="EMBL" id="CAB4987751.1"/>
    </source>
</evidence>
<dbReference type="AlphaFoldDB" id="A0A6J7N336"/>
<sequence>MPGVAAQLILCPEDGVGAVVLTNGYSLAVPHQVAALVLEHLLELPADTQLTSPPSMTRAEMKDWEALGRRIEGSYQPRDSTPPGLGELLNRFLLRISVTHEAAGRLRIEGSPGSDGPAWLIPTSTLGQYRIAAGVDNGTNAVVDEQPDGVHLWLGFATHLHKR</sequence>
<accession>A0A6J7N336</accession>
<protein>
    <submittedName>
        <fullName evidence="1">Unannotated protein</fullName>
    </submittedName>
</protein>
<proteinExistence type="predicted"/>
<gene>
    <name evidence="1" type="ORF">UFOPK3914_01423</name>
</gene>
<reference evidence="1" key="1">
    <citation type="submission" date="2020-05" db="EMBL/GenBank/DDBJ databases">
        <authorList>
            <person name="Chiriac C."/>
            <person name="Salcher M."/>
            <person name="Ghai R."/>
            <person name="Kavagutti S V."/>
        </authorList>
    </citation>
    <scope>NUCLEOTIDE SEQUENCE</scope>
</reference>